<dbReference type="GO" id="GO:0016491">
    <property type="term" value="F:oxidoreductase activity"/>
    <property type="evidence" value="ECO:0007669"/>
    <property type="project" value="InterPro"/>
</dbReference>
<dbReference type="InterPro" id="IPR013968">
    <property type="entry name" value="PKS_KR"/>
</dbReference>
<evidence type="ECO:0000313" key="6">
    <source>
        <dbReference type="EMBL" id="OXA40032.1"/>
    </source>
</evidence>
<keyword evidence="2" id="KW-0597">Phosphoprotein</keyword>
<dbReference type="InterPro" id="IPR042104">
    <property type="entry name" value="PKS_dehydratase_sf"/>
</dbReference>
<dbReference type="PROSITE" id="PS52019">
    <property type="entry name" value="PKS_MFAS_DH"/>
    <property type="match status" value="1"/>
</dbReference>
<dbReference type="PANTHER" id="PTHR43775:SF37">
    <property type="entry name" value="SI:DKEY-61P9.11"/>
    <property type="match status" value="1"/>
</dbReference>
<proteinExistence type="predicted"/>
<dbReference type="OrthoDB" id="3509362at2759"/>
<feature type="region of interest" description="C-terminal hotdog fold" evidence="3">
    <location>
        <begin position="169"/>
        <end position="315"/>
    </location>
</feature>
<dbReference type="SMART" id="SM00829">
    <property type="entry name" value="PKS_ER"/>
    <property type="match status" value="1"/>
</dbReference>
<feature type="domain" description="Carrier" evidence="4">
    <location>
        <begin position="1165"/>
        <end position="1243"/>
    </location>
</feature>
<accession>A0A226D381</accession>
<dbReference type="InterPro" id="IPR011032">
    <property type="entry name" value="GroES-like_sf"/>
</dbReference>
<evidence type="ECO:0000259" key="4">
    <source>
        <dbReference type="PROSITE" id="PS50075"/>
    </source>
</evidence>
<dbReference type="InterPro" id="IPR009081">
    <property type="entry name" value="PP-bd_ACP"/>
</dbReference>
<feature type="active site" description="Proton donor; for dehydratase activity" evidence="3">
    <location>
        <position position="230"/>
    </location>
</feature>
<dbReference type="InterPro" id="IPR049900">
    <property type="entry name" value="PKS_mFAS_DH"/>
</dbReference>
<dbReference type="Pfam" id="PF00107">
    <property type="entry name" value="ADH_zinc_N"/>
    <property type="match status" value="1"/>
</dbReference>
<dbReference type="GO" id="GO:0004312">
    <property type="term" value="F:fatty acid synthase activity"/>
    <property type="evidence" value="ECO:0007669"/>
    <property type="project" value="TreeGrafter"/>
</dbReference>
<evidence type="ECO:0000256" key="3">
    <source>
        <dbReference type="PROSITE-ProRule" id="PRU01363"/>
    </source>
</evidence>
<evidence type="ECO:0000256" key="2">
    <source>
        <dbReference type="ARBA" id="ARBA00022553"/>
    </source>
</evidence>
<dbReference type="InterPro" id="IPR013154">
    <property type="entry name" value="ADH-like_N"/>
</dbReference>
<dbReference type="InterPro" id="IPR050091">
    <property type="entry name" value="PKS_NRPS_Biosynth_Enz"/>
</dbReference>
<dbReference type="InterPro" id="IPR020807">
    <property type="entry name" value="PKS_DH"/>
</dbReference>
<dbReference type="InterPro" id="IPR057326">
    <property type="entry name" value="KR_dom"/>
</dbReference>
<dbReference type="EMBL" id="LNIX01000036">
    <property type="protein sequence ID" value="OXA40032.1"/>
    <property type="molecule type" value="Genomic_DNA"/>
</dbReference>
<dbReference type="Pfam" id="PF21089">
    <property type="entry name" value="PKS_DH_N"/>
    <property type="match status" value="1"/>
</dbReference>
<dbReference type="SMART" id="SM00822">
    <property type="entry name" value="PKS_KR"/>
    <property type="match status" value="1"/>
</dbReference>
<dbReference type="InterPro" id="IPR013149">
    <property type="entry name" value="ADH-like_C"/>
</dbReference>
<dbReference type="CDD" id="cd08955">
    <property type="entry name" value="KR_2_FAS_SDR_x"/>
    <property type="match status" value="1"/>
</dbReference>
<dbReference type="Pfam" id="PF14765">
    <property type="entry name" value="PS-DH"/>
    <property type="match status" value="1"/>
</dbReference>
<dbReference type="InterPro" id="IPR020843">
    <property type="entry name" value="ER"/>
</dbReference>
<protein>
    <submittedName>
        <fullName evidence="6">Mycocerosic acid synthase</fullName>
    </submittedName>
</protein>
<dbReference type="PANTHER" id="PTHR43775">
    <property type="entry name" value="FATTY ACID SYNTHASE"/>
    <property type="match status" value="1"/>
</dbReference>
<dbReference type="InterPro" id="IPR036291">
    <property type="entry name" value="NAD(P)-bd_dom_sf"/>
</dbReference>
<dbReference type="Gene3D" id="3.40.50.720">
    <property type="entry name" value="NAD(P)-binding Rossmann-like Domain"/>
    <property type="match status" value="3"/>
</dbReference>
<comment type="caution">
    <text evidence="6">The sequence shown here is derived from an EMBL/GenBank/DDBJ whole genome shotgun (WGS) entry which is preliminary data.</text>
</comment>
<dbReference type="CDD" id="cd05195">
    <property type="entry name" value="enoyl_red"/>
    <property type="match status" value="1"/>
</dbReference>
<dbReference type="InterPro" id="IPR049552">
    <property type="entry name" value="PKS_DH_N"/>
</dbReference>
<feature type="region of interest" description="N-terminal hotdog fold" evidence="3">
    <location>
        <begin position="28"/>
        <end position="153"/>
    </location>
</feature>
<dbReference type="Pfam" id="PF08659">
    <property type="entry name" value="KR"/>
    <property type="match status" value="1"/>
</dbReference>
<dbReference type="SUPFAM" id="SSF50129">
    <property type="entry name" value="GroES-like"/>
    <property type="match status" value="1"/>
</dbReference>
<dbReference type="Gene3D" id="3.10.129.110">
    <property type="entry name" value="Polyketide synthase dehydratase"/>
    <property type="match status" value="1"/>
</dbReference>
<dbReference type="Proteomes" id="UP000198287">
    <property type="component" value="Unassembled WGS sequence"/>
</dbReference>
<dbReference type="SMART" id="SM00826">
    <property type="entry name" value="PKS_DH"/>
    <property type="match status" value="1"/>
</dbReference>
<keyword evidence="7" id="KW-1185">Reference proteome</keyword>
<dbReference type="STRING" id="158441.A0A226D381"/>
<evidence type="ECO:0000256" key="1">
    <source>
        <dbReference type="ARBA" id="ARBA00022450"/>
    </source>
</evidence>
<feature type="domain" description="PKS/mFAS DH" evidence="5">
    <location>
        <begin position="28"/>
        <end position="315"/>
    </location>
</feature>
<gene>
    <name evidence="6" type="ORF">Fcan01_25205</name>
</gene>
<evidence type="ECO:0000259" key="5">
    <source>
        <dbReference type="PROSITE" id="PS52019"/>
    </source>
</evidence>
<dbReference type="Pfam" id="PF08240">
    <property type="entry name" value="ADH_N"/>
    <property type="match status" value="1"/>
</dbReference>
<dbReference type="InterPro" id="IPR036736">
    <property type="entry name" value="ACP-like_sf"/>
</dbReference>
<dbReference type="Gene3D" id="1.10.1200.10">
    <property type="entry name" value="ACP-like"/>
    <property type="match status" value="1"/>
</dbReference>
<dbReference type="SUPFAM" id="SSF51735">
    <property type="entry name" value="NAD(P)-binding Rossmann-fold domains"/>
    <property type="match status" value="3"/>
</dbReference>
<evidence type="ECO:0000313" key="7">
    <source>
        <dbReference type="Proteomes" id="UP000198287"/>
    </source>
</evidence>
<organism evidence="6 7">
    <name type="scientific">Folsomia candida</name>
    <name type="common">Springtail</name>
    <dbReference type="NCBI Taxonomy" id="158441"/>
    <lineage>
        <taxon>Eukaryota</taxon>
        <taxon>Metazoa</taxon>
        <taxon>Ecdysozoa</taxon>
        <taxon>Arthropoda</taxon>
        <taxon>Hexapoda</taxon>
        <taxon>Collembola</taxon>
        <taxon>Entomobryomorpha</taxon>
        <taxon>Isotomoidea</taxon>
        <taxon>Isotomidae</taxon>
        <taxon>Proisotominae</taxon>
        <taxon>Folsomia</taxon>
    </lineage>
</organism>
<dbReference type="SUPFAM" id="SSF47336">
    <property type="entry name" value="ACP-like"/>
    <property type="match status" value="1"/>
</dbReference>
<reference evidence="6 7" key="1">
    <citation type="submission" date="2015-12" db="EMBL/GenBank/DDBJ databases">
        <title>The genome of Folsomia candida.</title>
        <authorList>
            <person name="Faddeeva A."/>
            <person name="Derks M.F."/>
            <person name="Anvar Y."/>
            <person name="Smit S."/>
            <person name="Van Straalen N."/>
            <person name="Roelofs D."/>
        </authorList>
    </citation>
    <scope>NUCLEOTIDE SEQUENCE [LARGE SCALE GENOMIC DNA]</scope>
    <source>
        <strain evidence="6 7">VU population</strain>
        <tissue evidence="6">Whole body</tissue>
    </source>
</reference>
<dbReference type="PROSITE" id="PS50075">
    <property type="entry name" value="CARRIER"/>
    <property type="match status" value="1"/>
</dbReference>
<dbReference type="AlphaFoldDB" id="A0A226D381"/>
<feature type="active site" description="Proton acceptor; for dehydratase activity" evidence="3">
    <location>
        <position position="63"/>
    </location>
</feature>
<dbReference type="Pfam" id="PF00550">
    <property type="entry name" value="PP-binding"/>
    <property type="match status" value="1"/>
</dbReference>
<name>A0A226D381_FOLCA</name>
<keyword evidence="1" id="KW-0596">Phosphopantetheine</keyword>
<dbReference type="GO" id="GO:0006633">
    <property type="term" value="P:fatty acid biosynthetic process"/>
    <property type="evidence" value="ECO:0007669"/>
    <property type="project" value="TreeGrafter"/>
</dbReference>
<dbReference type="InterPro" id="IPR049551">
    <property type="entry name" value="PKS_DH_C"/>
</dbReference>
<dbReference type="Gene3D" id="3.90.180.10">
    <property type="entry name" value="Medium-chain alcohol dehydrogenases, catalytic domain"/>
    <property type="match status" value="1"/>
</dbReference>
<sequence length="1254" mass="140182">MDFRRKSYWFPFKSEADYSSSAMKNMLHPLVGRLLAQPQTSEMNVKRYENIISVESNEWIGDHRIGEFTIIPAAGFLEMTLASRYLTLDSDRRNLDHFTIENFSVVNPGLVTAKATTYHTVLEGNIVKIFSLVDTDIWIQHSEGTITESWSQNLNGAKDLFPLSENNNTPSSPSMEEQYKSFDAEGYHFGPAFISIKTRWADKKLNEYAECKLDQTHVGGKFIVHPIVLDSMLQFAIMSVRNKSTFQGAILLPVAIRRLTVYNMKHVNEQTDSPLQFYLKRCHETQAIHLYNSTGKALASMEGIDLLPTRLTSLDEKLNSRLNRIRRSTLFELGWREDSIVPKLSMPISLKVEQPRKWLIFGLHDTFTRDLMQQLSSSGTTVTLVAIGSNKRMSTEYIETMGDSKEAFMNILSQFPTFEGVIFAWGLNSILHHSIIEKWFYLLQAIASTPMNLSELLLLSKGTQCVSMNVEEFVEQPTASLLIGMFRSFKSENSSLNCKLVDLDTLNHENIENVIQEISENPSAESGGNSICYRGGVRLTQQLMKVKPSHFLELPQTPSFRLQLPSSKLISDLKFIGVNQVAHLGDTELEIKVKAYSLNFRDIFAVLKPSQTFDKIDIIGADFSGEISRAGNAVHKFQVGDMVFGCHNQNVALSSHIITSEKMVSKLAQSLTHEEASTLPTVGLTVYPCLHIVAKMKKGDTILIHAASGGVGLAAVQFANSVGANVIATAGSARKRAYLKHIIGIKHVFNSRNLSFESDVKAATRGAGVDIVLNSLTGAGFKEASLNCLVKGGRFVEMSKINVWTEEDCLSLRPDVKYSIEDFTYSAENTTLMSHLETVATELLQPLPYTRFDSKEIVDAMHFLEKAKHIGKVVVSMPDKENTLFSDQRSYLITGGCGGIGWELMKWMLLNGANRIVLMSRNIPSSERQDEINELKNRGYNIVWRCGDVSKLSDCESIFSWITEQFPQSPLRGIFHCAGVMSDATFLNQTKETLEKVLNPKFHGGWNLHELSKHLDLQHFVLFSSITSLIGTPGQGNYAAANAFLDALSHYRHALGLPAISLNFGHWGEVGLAAGQHISGLHPISTKQALDALEVALKSKSNQLCPVAMNVPKLVQRIPWIKNFLVNILESEGSQKGKTDGLKKIDFVTSEMFWHEVEACNSEIDRTSVIRNHVERIISSVLELDQNSGINRKFSELGLDSLMMIEIKNQISTFLGGNVHMSLNEFADSEDLESLVNFISKLVESWVYPKQADI</sequence>